<dbReference type="PROSITE" id="PS50893">
    <property type="entry name" value="ABC_TRANSPORTER_2"/>
    <property type="match status" value="1"/>
</dbReference>
<dbReference type="GO" id="GO:0016887">
    <property type="term" value="F:ATP hydrolysis activity"/>
    <property type="evidence" value="ECO:0007669"/>
    <property type="project" value="InterPro"/>
</dbReference>
<evidence type="ECO:0000256" key="4">
    <source>
        <dbReference type="ARBA" id="ARBA00022840"/>
    </source>
</evidence>
<comment type="similarity">
    <text evidence="1">Belongs to the ABC transporter superfamily.</text>
</comment>
<evidence type="ECO:0000256" key="1">
    <source>
        <dbReference type="ARBA" id="ARBA00005417"/>
    </source>
</evidence>
<dbReference type="InterPro" id="IPR027417">
    <property type="entry name" value="P-loop_NTPase"/>
</dbReference>
<dbReference type="CDD" id="cd03235">
    <property type="entry name" value="ABC_Metallic_Cations"/>
    <property type="match status" value="1"/>
</dbReference>
<dbReference type="FunFam" id="3.40.50.300:FF:000134">
    <property type="entry name" value="Iron-enterobactin ABC transporter ATP-binding protein"/>
    <property type="match status" value="1"/>
</dbReference>
<organism evidence="6 7">
    <name type="scientific">Seinonella peptonophila</name>
    <dbReference type="NCBI Taxonomy" id="112248"/>
    <lineage>
        <taxon>Bacteria</taxon>
        <taxon>Bacillati</taxon>
        <taxon>Bacillota</taxon>
        <taxon>Bacilli</taxon>
        <taxon>Bacillales</taxon>
        <taxon>Thermoactinomycetaceae</taxon>
        <taxon>Seinonella</taxon>
    </lineage>
</organism>
<dbReference type="STRING" id="112248.SAMN05444392_104155"/>
<evidence type="ECO:0000256" key="2">
    <source>
        <dbReference type="ARBA" id="ARBA00022448"/>
    </source>
</evidence>
<dbReference type="PANTHER" id="PTHR42734:SF17">
    <property type="entry name" value="METAL TRANSPORT SYSTEM ATP-BINDING PROTEIN TM_0124-RELATED"/>
    <property type="match status" value="1"/>
</dbReference>
<accession>A0A1M4X6R0</accession>
<keyword evidence="3" id="KW-0547">Nucleotide-binding</keyword>
<dbReference type="Pfam" id="PF00005">
    <property type="entry name" value="ABC_tran"/>
    <property type="match status" value="1"/>
</dbReference>
<dbReference type="GO" id="GO:0005524">
    <property type="term" value="F:ATP binding"/>
    <property type="evidence" value="ECO:0007669"/>
    <property type="project" value="UniProtKB-KW"/>
</dbReference>
<dbReference type="Gene3D" id="3.40.50.300">
    <property type="entry name" value="P-loop containing nucleotide triphosphate hydrolases"/>
    <property type="match status" value="1"/>
</dbReference>
<protein>
    <submittedName>
        <fullName evidence="6">Zinc transport system ATP-binding protein</fullName>
    </submittedName>
</protein>
<dbReference type="AlphaFoldDB" id="A0A1M4X6R0"/>
<reference evidence="6 7" key="1">
    <citation type="submission" date="2016-11" db="EMBL/GenBank/DDBJ databases">
        <authorList>
            <person name="Jaros S."/>
            <person name="Januszkiewicz K."/>
            <person name="Wedrychowicz H."/>
        </authorList>
    </citation>
    <scope>NUCLEOTIDE SEQUENCE [LARGE SCALE GENOMIC DNA]</scope>
    <source>
        <strain evidence="6 7">DSM 44666</strain>
    </source>
</reference>
<evidence type="ECO:0000259" key="5">
    <source>
        <dbReference type="PROSITE" id="PS50893"/>
    </source>
</evidence>
<dbReference type="InterPro" id="IPR050153">
    <property type="entry name" value="Metal_Ion_Import_ABC"/>
</dbReference>
<keyword evidence="4 6" id="KW-0067">ATP-binding</keyword>
<evidence type="ECO:0000313" key="7">
    <source>
        <dbReference type="Proteomes" id="UP000184476"/>
    </source>
</evidence>
<dbReference type="InterPro" id="IPR003593">
    <property type="entry name" value="AAA+_ATPase"/>
</dbReference>
<dbReference type="Proteomes" id="UP000184476">
    <property type="component" value="Unassembled WGS sequence"/>
</dbReference>
<evidence type="ECO:0000313" key="6">
    <source>
        <dbReference type="EMBL" id="SHE89135.1"/>
    </source>
</evidence>
<keyword evidence="2" id="KW-0813">Transport</keyword>
<gene>
    <name evidence="6" type="ORF">SAMN05444392_104155</name>
</gene>
<dbReference type="PANTHER" id="PTHR42734">
    <property type="entry name" value="METAL TRANSPORT SYSTEM ATP-BINDING PROTEIN TM_0124-RELATED"/>
    <property type="match status" value="1"/>
</dbReference>
<dbReference type="RefSeq" id="WP_073154542.1">
    <property type="nucleotide sequence ID" value="NZ_FQVL01000004.1"/>
</dbReference>
<dbReference type="InterPro" id="IPR003439">
    <property type="entry name" value="ABC_transporter-like_ATP-bd"/>
</dbReference>
<dbReference type="SMART" id="SM00382">
    <property type="entry name" value="AAA"/>
    <property type="match status" value="1"/>
</dbReference>
<dbReference type="EMBL" id="FQVL01000004">
    <property type="protein sequence ID" value="SHE89135.1"/>
    <property type="molecule type" value="Genomic_DNA"/>
</dbReference>
<proteinExistence type="inferred from homology"/>
<keyword evidence="7" id="KW-1185">Reference proteome</keyword>
<feature type="domain" description="ABC transporter" evidence="5">
    <location>
        <begin position="8"/>
        <end position="234"/>
    </location>
</feature>
<evidence type="ECO:0000256" key="3">
    <source>
        <dbReference type="ARBA" id="ARBA00022741"/>
    </source>
</evidence>
<dbReference type="SUPFAM" id="SSF52540">
    <property type="entry name" value="P-loop containing nucleoside triphosphate hydrolases"/>
    <property type="match status" value="1"/>
</dbReference>
<sequence>MMNGQAFLQVENVSFGYGKQYVLKDVSLSMYSGEYTVLIGPNGSGKSTLIKLILGLLQQQDGQIQIQRSRVGYVAQQANRGLADFPATVREVVASGSYGQIGLLRWMGSKHWQGVERALDQVGLTEFASRKLSQLSGGQQQRVYIARALMSNPQLLILDEPTVGIDVQAKEQFYQLLKQLHQQGLSILLVSHDLDEVISDVDRVLCLNQSIYFYGSTQEFLREQKELLPNLFGVSTIRSIL</sequence>
<name>A0A1M4X6R0_9BACL</name>